<evidence type="ECO:0000313" key="2">
    <source>
        <dbReference type="Proteomes" id="UP001140234"/>
    </source>
</evidence>
<dbReference type="EMBL" id="JANBUJ010002512">
    <property type="protein sequence ID" value="KAJ2764027.1"/>
    <property type="molecule type" value="Genomic_DNA"/>
</dbReference>
<comment type="caution">
    <text evidence="1">The sequence shown here is derived from an EMBL/GenBank/DDBJ whole genome shotgun (WGS) entry which is preliminary data.</text>
</comment>
<accession>A0ACC1JNN9</accession>
<reference evidence="1" key="1">
    <citation type="submission" date="2022-07" db="EMBL/GenBank/DDBJ databases">
        <title>Phylogenomic reconstructions and comparative analyses of Kickxellomycotina fungi.</title>
        <authorList>
            <person name="Reynolds N.K."/>
            <person name="Stajich J.E."/>
            <person name="Barry K."/>
            <person name="Grigoriev I.V."/>
            <person name="Crous P."/>
            <person name="Smith M.E."/>
        </authorList>
    </citation>
    <scope>NUCLEOTIDE SEQUENCE</scope>
    <source>
        <strain evidence="1">CBS 109366</strain>
    </source>
</reference>
<dbReference type="Proteomes" id="UP001140234">
    <property type="component" value="Unassembled WGS sequence"/>
</dbReference>
<gene>
    <name evidence="1" type="ORF">IWQ57_005335</name>
</gene>
<protein>
    <submittedName>
        <fullName evidence="1">Uncharacterized protein</fullName>
    </submittedName>
</protein>
<organism evidence="1 2">
    <name type="scientific">Coemansia nantahalensis</name>
    <dbReference type="NCBI Taxonomy" id="2789366"/>
    <lineage>
        <taxon>Eukaryota</taxon>
        <taxon>Fungi</taxon>
        <taxon>Fungi incertae sedis</taxon>
        <taxon>Zoopagomycota</taxon>
        <taxon>Kickxellomycotina</taxon>
        <taxon>Kickxellomycetes</taxon>
        <taxon>Kickxellales</taxon>
        <taxon>Kickxellaceae</taxon>
        <taxon>Coemansia</taxon>
    </lineage>
</organism>
<proteinExistence type="predicted"/>
<keyword evidence="2" id="KW-1185">Reference proteome</keyword>
<sequence length="179" mass="19522">MQVEEMEGTDQAIRAFSRYVTRLFPNAAAYHFRVSLFADSDDSNMVGRLLAALLAARSAHPLATVEYIHESRGVRLHGLTAVRGLTHISVRDTANATDCINIVRNNADTLVAVDLGTVDAFDSVPLLTADDNGRPIWYPRLQSLSVPANIAPRDTAAAFPVLQHLHRTTGSPYVANTLE</sequence>
<name>A0ACC1JNN9_9FUNG</name>
<evidence type="ECO:0000313" key="1">
    <source>
        <dbReference type="EMBL" id="KAJ2764027.1"/>
    </source>
</evidence>